<keyword evidence="2" id="KW-0472">Membrane</keyword>
<proteinExistence type="predicted"/>
<evidence type="ECO:0000256" key="2">
    <source>
        <dbReference type="SAM" id="Phobius"/>
    </source>
</evidence>
<sequence>MAAAMRGAAAELIPPAGLVAGGITRGRRMRRARRMRIGASAVAVVALGGAAAVVLPGMDDGRSATRATSGPAGAPAPSTSPPPDPAAVPPAGREVVSPQEIARILRQMPLGDSMRDLTGAGIVSKTGDPTSVGAFVVTLVASPKGAATLTVTVQASGRDPAGDDCAAVRKMYRVCDAFVGPDGTHGYLAQTRAEGQTPDPGGKEPSEWAAQVIRRDGVRVSATATSRIDAGILGFPGYEIVPTKQLRDIVMSPSWSLWVDPEVNRAARAKMLDFREQVPIGPPQTPPNRAFPGSTGLPQVPTGEPSQSPAAGGGTAR</sequence>
<protein>
    <submittedName>
        <fullName evidence="3">Uncharacterized protein</fullName>
    </submittedName>
</protein>
<dbReference type="EMBL" id="MWQN01000001">
    <property type="protein sequence ID" value="OPC80885.1"/>
    <property type="molecule type" value="Genomic_DNA"/>
</dbReference>
<keyword evidence="4" id="KW-1185">Reference proteome</keyword>
<feature type="region of interest" description="Disordered" evidence="1">
    <location>
        <begin position="62"/>
        <end position="95"/>
    </location>
</feature>
<organism evidence="3 4">
    <name type="scientific">Embleya scabrispora</name>
    <dbReference type="NCBI Taxonomy" id="159449"/>
    <lineage>
        <taxon>Bacteria</taxon>
        <taxon>Bacillati</taxon>
        <taxon>Actinomycetota</taxon>
        <taxon>Actinomycetes</taxon>
        <taxon>Kitasatosporales</taxon>
        <taxon>Streptomycetaceae</taxon>
        <taxon>Embleya</taxon>
    </lineage>
</organism>
<reference evidence="3 4" key="1">
    <citation type="submission" date="2017-03" db="EMBL/GenBank/DDBJ databases">
        <title>Draft genome sequence of Streptomyces scabrisporus NF3, endophyte isolated from Amphipterygium adstringens.</title>
        <authorList>
            <person name="Vazquez M."/>
            <person name="Ceapa C.D."/>
            <person name="Rodriguez Luna D."/>
            <person name="Sanchez Esquivel S."/>
        </authorList>
    </citation>
    <scope>NUCLEOTIDE SEQUENCE [LARGE SCALE GENOMIC DNA]</scope>
    <source>
        <strain evidence="3 4">NF3</strain>
    </source>
</reference>
<feature type="transmembrane region" description="Helical" evidence="2">
    <location>
        <begin position="37"/>
        <end position="58"/>
    </location>
</feature>
<evidence type="ECO:0000256" key="1">
    <source>
        <dbReference type="SAM" id="MobiDB-lite"/>
    </source>
</evidence>
<gene>
    <name evidence="3" type="ORF">B4N89_07910</name>
</gene>
<name>A0A1T3NVT0_9ACTN</name>
<keyword evidence="2" id="KW-1133">Transmembrane helix</keyword>
<feature type="region of interest" description="Disordered" evidence="1">
    <location>
        <begin position="277"/>
        <end position="317"/>
    </location>
</feature>
<feature type="compositionally biased region" description="Low complexity" evidence="1">
    <location>
        <begin position="64"/>
        <end position="77"/>
    </location>
</feature>
<keyword evidence="2" id="KW-0812">Transmembrane</keyword>
<dbReference type="Proteomes" id="UP000190037">
    <property type="component" value="Unassembled WGS sequence"/>
</dbReference>
<feature type="compositionally biased region" description="Pro residues" evidence="1">
    <location>
        <begin position="78"/>
        <end position="88"/>
    </location>
</feature>
<evidence type="ECO:0000313" key="3">
    <source>
        <dbReference type="EMBL" id="OPC80885.1"/>
    </source>
</evidence>
<evidence type="ECO:0000313" key="4">
    <source>
        <dbReference type="Proteomes" id="UP000190037"/>
    </source>
</evidence>
<comment type="caution">
    <text evidence="3">The sequence shown here is derived from an EMBL/GenBank/DDBJ whole genome shotgun (WGS) entry which is preliminary data.</text>
</comment>
<dbReference type="AlphaFoldDB" id="A0A1T3NVT0"/>
<accession>A0A1T3NVT0</accession>